<evidence type="ECO:0000313" key="2">
    <source>
        <dbReference type="Proteomes" id="UP000054477"/>
    </source>
</evidence>
<accession>A0A0C9XLQ6</accession>
<dbReference type="Proteomes" id="UP000054477">
    <property type="component" value="Unassembled WGS sequence"/>
</dbReference>
<proteinExistence type="predicted"/>
<protein>
    <submittedName>
        <fullName evidence="1">Uncharacterized protein</fullName>
    </submittedName>
</protein>
<reference evidence="2" key="2">
    <citation type="submission" date="2015-01" db="EMBL/GenBank/DDBJ databases">
        <title>Evolutionary Origins and Diversification of the Mycorrhizal Mutualists.</title>
        <authorList>
            <consortium name="DOE Joint Genome Institute"/>
            <consortium name="Mycorrhizal Genomics Consortium"/>
            <person name="Kohler A."/>
            <person name="Kuo A."/>
            <person name="Nagy L.G."/>
            <person name="Floudas D."/>
            <person name="Copeland A."/>
            <person name="Barry K.W."/>
            <person name="Cichocki N."/>
            <person name="Veneault-Fourrey C."/>
            <person name="LaButti K."/>
            <person name="Lindquist E.A."/>
            <person name="Lipzen A."/>
            <person name="Lundell T."/>
            <person name="Morin E."/>
            <person name="Murat C."/>
            <person name="Riley R."/>
            <person name="Ohm R."/>
            <person name="Sun H."/>
            <person name="Tunlid A."/>
            <person name="Henrissat B."/>
            <person name="Grigoriev I.V."/>
            <person name="Hibbett D.S."/>
            <person name="Martin F."/>
        </authorList>
    </citation>
    <scope>NUCLEOTIDE SEQUENCE [LARGE SCALE GENOMIC DNA]</scope>
    <source>
        <strain evidence="2">LaAM-08-1</strain>
    </source>
</reference>
<reference evidence="1 2" key="1">
    <citation type="submission" date="2014-04" db="EMBL/GenBank/DDBJ databases">
        <authorList>
            <consortium name="DOE Joint Genome Institute"/>
            <person name="Kuo A."/>
            <person name="Kohler A."/>
            <person name="Nagy L.G."/>
            <person name="Floudas D."/>
            <person name="Copeland A."/>
            <person name="Barry K.W."/>
            <person name="Cichocki N."/>
            <person name="Veneault-Fourrey C."/>
            <person name="LaButti K."/>
            <person name="Lindquist E.A."/>
            <person name="Lipzen A."/>
            <person name="Lundell T."/>
            <person name="Morin E."/>
            <person name="Murat C."/>
            <person name="Sun H."/>
            <person name="Tunlid A."/>
            <person name="Henrissat B."/>
            <person name="Grigoriev I.V."/>
            <person name="Hibbett D.S."/>
            <person name="Martin F."/>
            <person name="Nordberg H.P."/>
            <person name="Cantor M.N."/>
            <person name="Hua S.X."/>
        </authorList>
    </citation>
    <scope>NUCLEOTIDE SEQUENCE [LARGE SCALE GENOMIC DNA]</scope>
    <source>
        <strain evidence="1 2">LaAM-08-1</strain>
    </source>
</reference>
<evidence type="ECO:0000313" key="1">
    <source>
        <dbReference type="EMBL" id="KIK02479.1"/>
    </source>
</evidence>
<keyword evidence="2" id="KW-1185">Reference proteome</keyword>
<sequence length="107" mass="11921">MQVQNAIWVLPTPCHGKLRRPELLAKLKTKSPCIMVFEGRRTRPTQLTTLSMVIDQGNEALLVVIGDPFTNLVTAVPNKIAHQGSLLSIYSPEFFTKLEIKSAESVF</sequence>
<gene>
    <name evidence="1" type="ORF">K443DRAFT_517762</name>
</gene>
<dbReference type="HOGENOM" id="CLU_2210478_0_0_1"/>
<name>A0A0C9XLQ6_9AGAR</name>
<dbReference type="AlphaFoldDB" id="A0A0C9XLQ6"/>
<organism evidence="1 2">
    <name type="scientific">Laccaria amethystina LaAM-08-1</name>
    <dbReference type="NCBI Taxonomy" id="1095629"/>
    <lineage>
        <taxon>Eukaryota</taxon>
        <taxon>Fungi</taxon>
        <taxon>Dikarya</taxon>
        <taxon>Basidiomycota</taxon>
        <taxon>Agaricomycotina</taxon>
        <taxon>Agaricomycetes</taxon>
        <taxon>Agaricomycetidae</taxon>
        <taxon>Agaricales</taxon>
        <taxon>Agaricineae</taxon>
        <taxon>Hydnangiaceae</taxon>
        <taxon>Laccaria</taxon>
    </lineage>
</organism>
<dbReference type="EMBL" id="KN838592">
    <property type="protein sequence ID" value="KIK02479.1"/>
    <property type="molecule type" value="Genomic_DNA"/>
</dbReference>